<dbReference type="Gramene" id="Bo00714s060.1">
    <property type="protein sequence ID" value="Bo00714s060.1"/>
    <property type="gene ID" value="Bo00714s060"/>
</dbReference>
<protein>
    <submittedName>
        <fullName evidence="2">Uncharacterized protein</fullName>
    </submittedName>
</protein>
<evidence type="ECO:0000313" key="3">
    <source>
        <dbReference type="Proteomes" id="UP000032141"/>
    </source>
</evidence>
<dbReference type="HOGENOM" id="CLU_019862_3_2_1"/>
<feature type="compositionally biased region" description="Basic and acidic residues" evidence="1">
    <location>
        <begin position="142"/>
        <end position="151"/>
    </location>
</feature>
<feature type="region of interest" description="Disordered" evidence="1">
    <location>
        <begin position="127"/>
        <end position="151"/>
    </location>
</feature>
<feature type="region of interest" description="Disordered" evidence="1">
    <location>
        <begin position="52"/>
        <end position="88"/>
    </location>
</feature>
<organism evidence="2 3">
    <name type="scientific">Brassica oleracea var. oleracea</name>
    <dbReference type="NCBI Taxonomy" id="109376"/>
    <lineage>
        <taxon>Eukaryota</taxon>
        <taxon>Viridiplantae</taxon>
        <taxon>Streptophyta</taxon>
        <taxon>Embryophyta</taxon>
        <taxon>Tracheophyta</taxon>
        <taxon>Spermatophyta</taxon>
        <taxon>Magnoliopsida</taxon>
        <taxon>eudicotyledons</taxon>
        <taxon>Gunneridae</taxon>
        <taxon>Pentapetalae</taxon>
        <taxon>rosids</taxon>
        <taxon>malvids</taxon>
        <taxon>Brassicales</taxon>
        <taxon>Brassicaceae</taxon>
        <taxon>Brassiceae</taxon>
        <taxon>Brassica</taxon>
    </lineage>
</organism>
<proteinExistence type="predicted"/>
<reference evidence="2" key="2">
    <citation type="submission" date="2015-06" db="UniProtKB">
        <authorList>
            <consortium name="EnsemblPlants"/>
        </authorList>
    </citation>
    <scope>IDENTIFICATION</scope>
</reference>
<evidence type="ECO:0000313" key="2">
    <source>
        <dbReference type="EnsemblPlants" id="Bo00714s060.1"/>
    </source>
</evidence>
<dbReference type="AlphaFoldDB" id="A0A0D2ZQR9"/>
<evidence type="ECO:0000256" key="1">
    <source>
        <dbReference type="SAM" id="MobiDB-lite"/>
    </source>
</evidence>
<sequence length="151" mass="16178">MPNDRPFISPLALFPEDIIAVRDLLRNGPFFWTSFTLKRVRKALSFVHPSLALGGETRSDSEPDDQGPDAAPTVATGPNSSNGKDIDLGDMEFSVDDSILPGWDPDLPFGDGSGTSEVPIPDFDDFFAGLPSGFDAPPDTNESGRPKVVAE</sequence>
<name>A0A0D2ZQR9_BRAOL</name>
<keyword evidence="3" id="KW-1185">Reference proteome</keyword>
<accession>A0A0D2ZQR9</accession>
<dbReference type="Proteomes" id="UP000032141">
    <property type="component" value="Unassembled WGS sequence"/>
</dbReference>
<reference evidence="2" key="1">
    <citation type="journal article" date="2014" name="Genome Biol.">
        <title>Transcriptome and methylome profiling reveals relics of genome dominance in the mesopolyploid Brassica oleracea.</title>
        <authorList>
            <person name="Parkin I.A."/>
            <person name="Koh C."/>
            <person name="Tang H."/>
            <person name="Robinson S.J."/>
            <person name="Kagale S."/>
            <person name="Clarke W.E."/>
            <person name="Town C.D."/>
            <person name="Nixon J."/>
            <person name="Krishnakumar V."/>
            <person name="Bidwell S.L."/>
            <person name="Denoeud F."/>
            <person name="Belcram H."/>
            <person name="Links M.G."/>
            <person name="Just J."/>
            <person name="Clarke C."/>
            <person name="Bender T."/>
            <person name="Huebert T."/>
            <person name="Mason A.S."/>
            <person name="Pires J.C."/>
            <person name="Barker G."/>
            <person name="Moore J."/>
            <person name="Walley P.G."/>
            <person name="Manoli S."/>
            <person name="Batley J."/>
            <person name="Edwards D."/>
            <person name="Nelson M.N."/>
            <person name="Wang X."/>
            <person name="Paterson A.H."/>
            <person name="King G."/>
            <person name="Bancroft I."/>
            <person name="Chalhoub B."/>
            <person name="Sharpe A.G."/>
        </authorList>
    </citation>
    <scope>NUCLEOTIDE SEQUENCE [LARGE SCALE GENOMIC DNA]</scope>
    <source>
        <strain evidence="2">cv. TO1000</strain>
    </source>
</reference>
<dbReference type="EnsemblPlants" id="Bo00714s060.1">
    <property type="protein sequence ID" value="Bo00714s060.1"/>
    <property type="gene ID" value="Bo00714s060"/>
</dbReference>